<evidence type="ECO:0000313" key="4">
    <source>
        <dbReference type="Proteomes" id="UP000323521"/>
    </source>
</evidence>
<keyword evidence="4" id="KW-1185">Reference proteome</keyword>
<dbReference type="AlphaFoldDB" id="A0A3G1KWW8"/>
<feature type="transmembrane region" description="Helical" evidence="1">
    <location>
        <begin position="12"/>
        <end position="36"/>
    </location>
</feature>
<evidence type="ECO:0000256" key="1">
    <source>
        <dbReference type="SAM" id="Phobius"/>
    </source>
</evidence>
<dbReference type="Gene3D" id="2.30.30.40">
    <property type="entry name" value="SH3 Domains"/>
    <property type="match status" value="1"/>
</dbReference>
<dbReference type="EMBL" id="CP017634">
    <property type="protein sequence ID" value="ATW26931.1"/>
    <property type="molecule type" value="Genomic_DNA"/>
</dbReference>
<organism evidence="3 4">
    <name type="scientific">Formimonas warabiya</name>
    <dbReference type="NCBI Taxonomy" id="1761012"/>
    <lineage>
        <taxon>Bacteria</taxon>
        <taxon>Bacillati</taxon>
        <taxon>Bacillota</taxon>
        <taxon>Clostridia</taxon>
        <taxon>Eubacteriales</taxon>
        <taxon>Peptococcaceae</taxon>
        <taxon>Candidatus Formimonas</taxon>
    </lineage>
</organism>
<keyword evidence="1" id="KW-0812">Transmembrane</keyword>
<dbReference type="PROSITE" id="PS51781">
    <property type="entry name" value="SH3B"/>
    <property type="match status" value="1"/>
</dbReference>
<name>A0A3G1KWW8_FORW1</name>
<gene>
    <name evidence="3" type="ORF">DCMF_21160</name>
</gene>
<reference evidence="3 4" key="1">
    <citation type="submission" date="2016-10" db="EMBL/GenBank/DDBJ databases">
        <title>Complete Genome Sequence of Peptococcaceae strain DCMF.</title>
        <authorList>
            <person name="Edwards R.J."/>
            <person name="Holland S.I."/>
            <person name="Deshpande N.P."/>
            <person name="Wong Y.K."/>
            <person name="Ertan H."/>
            <person name="Manefield M."/>
            <person name="Russell T.L."/>
            <person name="Lee M.J."/>
        </authorList>
    </citation>
    <scope>NUCLEOTIDE SEQUENCE [LARGE SCALE GENOMIC DNA]</scope>
    <source>
        <strain evidence="3 4">DCMF</strain>
    </source>
</reference>
<sequence>MTDNTSLISQIYALPIGVRALIWLGILACIAWPLLMPIVVRLIALLLWCFRGMIKVLYIMVSWTILTRLHKRKGGVFAKINNTITDILGAFDKNLEKYCILFNQHRNRHMSQIIVVYFIIVALIALPDILNLEENAALRAIQTFYVQTEYKVLGEPVPIDSLATHGEASPSKPIIKVTGIKKNSSLNIWQNADTSSKSLCQLSLGDSLYYLGKILKSDGEEWVQVETIDGIIGWVRKKYVDGIPD</sequence>
<feature type="transmembrane region" description="Helical" evidence="1">
    <location>
        <begin position="113"/>
        <end position="130"/>
    </location>
</feature>
<dbReference type="Proteomes" id="UP000323521">
    <property type="component" value="Chromosome"/>
</dbReference>
<evidence type="ECO:0000313" key="3">
    <source>
        <dbReference type="EMBL" id="ATW26931.1"/>
    </source>
</evidence>
<dbReference type="KEGG" id="fwa:DCMF_21160"/>
<protein>
    <recommendedName>
        <fullName evidence="2">SH3b domain-containing protein</fullName>
    </recommendedName>
</protein>
<feature type="transmembrane region" description="Helical" evidence="1">
    <location>
        <begin position="42"/>
        <end position="66"/>
    </location>
</feature>
<dbReference type="InterPro" id="IPR003646">
    <property type="entry name" value="SH3-like_bac-type"/>
</dbReference>
<dbReference type="RefSeq" id="WP_148136262.1">
    <property type="nucleotide sequence ID" value="NZ_CP017634.1"/>
</dbReference>
<dbReference type="OrthoDB" id="2381664at2"/>
<evidence type="ECO:0000259" key="2">
    <source>
        <dbReference type="PROSITE" id="PS51781"/>
    </source>
</evidence>
<proteinExistence type="predicted"/>
<accession>A0A3G1KWW8</accession>
<keyword evidence="1" id="KW-0472">Membrane</keyword>
<dbReference type="Pfam" id="PF08239">
    <property type="entry name" value="SH3_3"/>
    <property type="match status" value="1"/>
</dbReference>
<keyword evidence="1" id="KW-1133">Transmembrane helix</keyword>
<feature type="domain" description="SH3b" evidence="2">
    <location>
        <begin position="176"/>
        <end position="244"/>
    </location>
</feature>